<dbReference type="PANTHER" id="PTHR14978:SF0">
    <property type="entry name" value="BETA-CATENIN-LIKE PROTEIN 1"/>
    <property type="match status" value="1"/>
</dbReference>
<feature type="compositionally biased region" description="Acidic residues" evidence="6">
    <location>
        <begin position="632"/>
        <end position="642"/>
    </location>
</feature>
<dbReference type="EMBL" id="FMSP01000009">
    <property type="protein sequence ID" value="SCV72575.1"/>
    <property type="molecule type" value="Genomic_DNA"/>
</dbReference>
<proteinExistence type="predicted"/>
<evidence type="ECO:0000256" key="1">
    <source>
        <dbReference type="ARBA" id="ARBA00004123"/>
    </source>
</evidence>
<dbReference type="GO" id="GO:0005681">
    <property type="term" value="C:spliceosomal complex"/>
    <property type="evidence" value="ECO:0007669"/>
    <property type="project" value="TreeGrafter"/>
</dbReference>
<evidence type="ECO:0000256" key="6">
    <source>
        <dbReference type="SAM" id="MobiDB-lite"/>
    </source>
</evidence>
<reference evidence="9" key="1">
    <citation type="submission" date="2016-09" db="EMBL/GenBank/DDBJ databases">
        <authorList>
            <person name="Jeantristanb JTB J.-T."/>
            <person name="Ricardo R."/>
        </authorList>
    </citation>
    <scope>NUCLEOTIDE SEQUENCE [LARGE SCALE GENOMIC DNA]</scope>
</reference>
<feature type="compositionally biased region" description="Acidic residues" evidence="6">
    <location>
        <begin position="241"/>
        <end position="256"/>
    </location>
</feature>
<dbReference type="SMART" id="SM01156">
    <property type="entry name" value="DUF1716"/>
    <property type="match status" value="1"/>
</dbReference>
<keyword evidence="9" id="KW-1185">Reference proteome</keyword>
<keyword evidence="3" id="KW-0677">Repeat</keyword>
<dbReference type="OrthoDB" id="1898821at2759"/>
<feature type="region of interest" description="Disordered" evidence="6">
    <location>
        <begin position="623"/>
        <end position="642"/>
    </location>
</feature>
<keyword evidence="2" id="KW-0597">Phosphoprotein</keyword>
<feature type="compositionally biased region" description="Acidic residues" evidence="6">
    <location>
        <begin position="72"/>
        <end position="88"/>
    </location>
</feature>
<dbReference type="InterPro" id="IPR016024">
    <property type="entry name" value="ARM-type_fold"/>
</dbReference>
<dbReference type="STRING" id="269621.A0A238FHB8"/>
<feature type="region of interest" description="Disordered" evidence="6">
    <location>
        <begin position="241"/>
        <end position="263"/>
    </location>
</feature>
<dbReference type="SUPFAM" id="SSF48371">
    <property type="entry name" value="ARM repeat"/>
    <property type="match status" value="1"/>
</dbReference>
<evidence type="ECO:0000256" key="5">
    <source>
        <dbReference type="ARBA" id="ARBA00023242"/>
    </source>
</evidence>
<sequence>MDINDIVKRPPLPPSGATAGTKRKLEAPVPDMSSFKQHRVDTTANGAARSASGANTNGKCKGKASVTIRDGSDDEEDDKEDGDNDLAQDGEFAPGNDADYFAEEDEDGRFFGGGLNSVQKEVLNMMDKADDKFAASGEMTAPGVRRQLLALEKAIDENRRLRTKFPSDPTKYVVPSTVQRSKFTLIEALNALLVLSSFPALSYPILIELNTPGSLADLLSHENTDVSNAVVEVLEEWLDPESLEDDDDDDEGGEEGGSERKLEATKRLVESLTQFGIVDLAVSGLARLNEEDESERGGVFHTLGLLENFISLTPAIATSLLAPTATLLSYLVKRLSMDKKPADWDQNRYYAAEMLSLLLSLPVDGVVEGRRSLAEQGHVDSLLKILSTYRRRDPSGADETEFMENIFDVLCSSLSEPAVKRAFMQGEGIELMCLMLKEKKLSKTRAIKTLDHALQGFAGMELCVEFVEALGLKVLFTAFMGKGASKKASGQLTHESTEHLLSILSSLLTSLASDSPQRLRLLSKFVEADYEKLDRLIELREETEARVNAGEADDEFGEMDEDELYLEKLERGLFSLQLIDNILAWMTMEDDGAKEHILMMLARKDKSFDDVIRVLSEYRDNIGEGTSKNEEKEEGQEIDEAEEQREILRNLIEYLKSLE</sequence>
<dbReference type="InterPro" id="IPR011989">
    <property type="entry name" value="ARM-like"/>
</dbReference>
<evidence type="ECO:0000256" key="2">
    <source>
        <dbReference type="ARBA" id="ARBA00022553"/>
    </source>
</evidence>
<dbReference type="Pfam" id="PF08216">
    <property type="entry name" value="CTNNBL"/>
    <property type="match status" value="1"/>
</dbReference>
<keyword evidence="5" id="KW-0539">Nucleus</keyword>
<dbReference type="Gene3D" id="1.25.10.10">
    <property type="entry name" value="Leucine-rich Repeat Variant"/>
    <property type="match status" value="1"/>
</dbReference>
<comment type="subcellular location">
    <subcellularLocation>
        <location evidence="1">Nucleus</location>
    </subcellularLocation>
</comment>
<keyword evidence="4" id="KW-0175">Coiled coil</keyword>
<dbReference type="InterPro" id="IPR039678">
    <property type="entry name" value="CTNNBL1"/>
</dbReference>
<accession>A0A238FHB8</accession>
<dbReference type="GO" id="GO:0010467">
    <property type="term" value="P:gene expression"/>
    <property type="evidence" value="ECO:0007669"/>
    <property type="project" value="UniProtKB-ARBA"/>
</dbReference>
<name>A0A238FHB8_9BASI</name>
<feature type="domain" description="Beta-catenin-like protein 1 N-terminal" evidence="7">
    <location>
        <begin position="115"/>
        <end position="231"/>
    </location>
</feature>
<dbReference type="FunFam" id="1.25.10.10:FF:001136">
    <property type="entry name" value="Beta-catenin-like protein 1"/>
    <property type="match status" value="1"/>
</dbReference>
<evidence type="ECO:0000313" key="9">
    <source>
        <dbReference type="Proteomes" id="UP000198372"/>
    </source>
</evidence>
<organism evidence="8 9">
    <name type="scientific">Microbotryum intermedium</name>
    <dbReference type="NCBI Taxonomy" id="269621"/>
    <lineage>
        <taxon>Eukaryota</taxon>
        <taxon>Fungi</taxon>
        <taxon>Dikarya</taxon>
        <taxon>Basidiomycota</taxon>
        <taxon>Pucciniomycotina</taxon>
        <taxon>Microbotryomycetes</taxon>
        <taxon>Microbotryales</taxon>
        <taxon>Microbotryaceae</taxon>
        <taxon>Microbotryum</taxon>
    </lineage>
</organism>
<evidence type="ECO:0000259" key="7">
    <source>
        <dbReference type="SMART" id="SM01156"/>
    </source>
</evidence>
<dbReference type="InterPro" id="IPR013180">
    <property type="entry name" value="CTNNBL1_N"/>
</dbReference>
<gene>
    <name evidence="8" type="ORF">BQ2448_4112</name>
</gene>
<evidence type="ECO:0000256" key="4">
    <source>
        <dbReference type="ARBA" id="ARBA00023054"/>
    </source>
</evidence>
<dbReference type="PANTHER" id="PTHR14978">
    <property type="entry name" value="BETA-CATENIN-LIKE PROTEIN 1 NUCLEAR ASSOCIATED PROTEIN"/>
    <property type="match status" value="1"/>
</dbReference>
<dbReference type="Proteomes" id="UP000198372">
    <property type="component" value="Unassembled WGS sequence"/>
</dbReference>
<protein>
    <submittedName>
        <fullName evidence="8">BQ2448_4112 protein</fullName>
    </submittedName>
</protein>
<feature type="compositionally biased region" description="Low complexity" evidence="6">
    <location>
        <begin position="42"/>
        <end position="58"/>
    </location>
</feature>
<evidence type="ECO:0000313" key="8">
    <source>
        <dbReference type="EMBL" id="SCV72575.1"/>
    </source>
</evidence>
<feature type="region of interest" description="Disordered" evidence="6">
    <location>
        <begin position="1"/>
        <end position="99"/>
    </location>
</feature>
<evidence type="ECO:0000256" key="3">
    <source>
        <dbReference type="ARBA" id="ARBA00022737"/>
    </source>
</evidence>
<dbReference type="AlphaFoldDB" id="A0A238FHB8"/>